<dbReference type="OrthoDB" id="1470350at2759"/>
<dbReference type="GO" id="GO:0004497">
    <property type="term" value="F:monooxygenase activity"/>
    <property type="evidence" value="ECO:0007669"/>
    <property type="project" value="UniProtKB-KW"/>
</dbReference>
<sequence length="352" mass="39038">TLDVIGLAGFNYKFDSLTDSPEKNELSEAFAVMFRTSESLNPVEAIRELFPALRFLPAPGDKECDLASKTMFSIGAQLLADSKASNAMQNEKSSRARDMLSILVRANSATDLSENQRLSDKDVLAQIPTFMVAGHETTSVAVTWALFALTQKRDVQDKLRDELSTISTDNPTMDELNSLPYLDAVVRETLRLHAPVPATMRAAVKDDVVPLSEPYVDRHGKKHNTVTIKKGQMIMIPIMAINKAKDLWGDDAWEFNPDRWQNLPEAVSAIPSVWGNMMTFMGGPRACIGYRFSIIEMKALIFTLVRAFDFDLAVPAKDIVKKASMVNRPVLLTASGKDENQMPLLVRLANSD</sequence>
<dbReference type="GO" id="GO:0020037">
    <property type="term" value="F:heme binding"/>
    <property type="evidence" value="ECO:0007669"/>
    <property type="project" value="InterPro"/>
</dbReference>
<dbReference type="GO" id="GO:0005506">
    <property type="term" value="F:iron ion binding"/>
    <property type="evidence" value="ECO:0007669"/>
    <property type="project" value="InterPro"/>
</dbReference>
<dbReference type="PANTHER" id="PTHR24305">
    <property type="entry name" value="CYTOCHROME P450"/>
    <property type="match status" value="1"/>
</dbReference>
<dbReference type="GO" id="GO:0016705">
    <property type="term" value="F:oxidoreductase activity, acting on paired donors, with incorporation or reduction of molecular oxygen"/>
    <property type="evidence" value="ECO:0007669"/>
    <property type="project" value="InterPro"/>
</dbReference>
<dbReference type="AlphaFoldDB" id="A0A9P5Z4C8"/>
<evidence type="ECO:0000256" key="6">
    <source>
        <dbReference type="ARBA" id="ARBA00022692"/>
    </source>
</evidence>
<evidence type="ECO:0000256" key="10">
    <source>
        <dbReference type="ARBA" id="ARBA00023004"/>
    </source>
</evidence>
<evidence type="ECO:0000256" key="8">
    <source>
        <dbReference type="ARBA" id="ARBA00022989"/>
    </source>
</evidence>
<keyword evidence="15" id="KW-1185">Reference proteome</keyword>
<dbReference type="Gene3D" id="1.10.630.10">
    <property type="entry name" value="Cytochrome P450"/>
    <property type="match status" value="1"/>
</dbReference>
<dbReference type="GO" id="GO:0016020">
    <property type="term" value="C:membrane"/>
    <property type="evidence" value="ECO:0007669"/>
    <property type="project" value="UniProtKB-SubCell"/>
</dbReference>
<evidence type="ECO:0000256" key="7">
    <source>
        <dbReference type="ARBA" id="ARBA00022723"/>
    </source>
</evidence>
<evidence type="ECO:0000256" key="11">
    <source>
        <dbReference type="ARBA" id="ARBA00023033"/>
    </source>
</evidence>
<evidence type="ECO:0000256" key="3">
    <source>
        <dbReference type="ARBA" id="ARBA00004721"/>
    </source>
</evidence>
<dbReference type="Pfam" id="PF00067">
    <property type="entry name" value="p450"/>
    <property type="match status" value="1"/>
</dbReference>
<protein>
    <submittedName>
        <fullName evidence="14">Cytochrome P450</fullName>
    </submittedName>
</protein>
<gene>
    <name evidence="14" type="ORF">BDN70DRAFT_804480</name>
</gene>
<proteinExistence type="inferred from homology"/>
<evidence type="ECO:0000313" key="14">
    <source>
        <dbReference type="EMBL" id="KAF9480872.1"/>
    </source>
</evidence>
<evidence type="ECO:0000256" key="13">
    <source>
        <dbReference type="PIRSR" id="PIRSR602403-1"/>
    </source>
</evidence>
<feature type="binding site" description="axial binding residue" evidence="13">
    <location>
        <position position="287"/>
    </location>
    <ligand>
        <name>heme</name>
        <dbReference type="ChEBI" id="CHEBI:30413"/>
    </ligand>
    <ligandPart>
        <name>Fe</name>
        <dbReference type="ChEBI" id="CHEBI:18248"/>
    </ligandPart>
</feature>
<dbReference type="Proteomes" id="UP000807469">
    <property type="component" value="Unassembled WGS sequence"/>
</dbReference>
<evidence type="ECO:0000256" key="4">
    <source>
        <dbReference type="ARBA" id="ARBA00010617"/>
    </source>
</evidence>
<dbReference type="SUPFAM" id="SSF48264">
    <property type="entry name" value="Cytochrome P450"/>
    <property type="match status" value="1"/>
</dbReference>
<evidence type="ECO:0000256" key="2">
    <source>
        <dbReference type="ARBA" id="ARBA00004370"/>
    </source>
</evidence>
<keyword evidence="9" id="KW-0560">Oxidoreductase</keyword>
<evidence type="ECO:0000256" key="5">
    <source>
        <dbReference type="ARBA" id="ARBA00022617"/>
    </source>
</evidence>
<dbReference type="InterPro" id="IPR050121">
    <property type="entry name" value="Cytochrome_P450_monoxygenase"/>
</dbReference>
<name>A0A9P5Z4C8_9AGAR</name>
<evidence type="ECO:0000313" key="15">
    <source>
        <dbReference type="Proteomes" id="UP000807469"/>
    </source>
</evidence>
<dbReference type="PRINTS" id="PR00385">
    <property type="entry name" value="P450"/>
</dbReference>
<keyword evidence="6" id="KW-0812">Transmembrane</keyword>
<comment type="caution">
    <text evidence="14">The sequence shown here is derived from an EMBL/GenBank/DDBJ whole genome shotgun (WGS) entry which is preliminary data.</text>
</comment>
<reference evidence="14" key="1">
    <citation type="submission" date="2020-11" db="EMBL/GenBank/DDBJ databases">
        <authorList>
            <consortium name="DOE Joint Genome Institute"/>
            <person name="Ahrendt S."/>
            <person name="Riley R."/>
            <person name="Andreopoulos W."/>
            <person name="Labutti K."/>
            <person name="Pangilinan J."/>
            <person name="Ruiz-Duenas F.J."/>
            <person name="Barrasa J.M."/>
            <person name="Sanchez-Garcia M."/>
            <person name="Camarero S."/>
            <person name="Miyauchi S."/>
            <person name="Serrano A."/>
            <person name="Linde D."/>
            <person name="Babiker R."/>
            <person name="Drula E."/>
            <person name="Ayuso-Fernandez I."/>
            <person name="Pacheco R."/>
            <person name="Padilla G."/>
            <person name="Ferreira P."/>
            <person name="Barriuso J."/>
            <person name="Kellner H."/>
            <person name="Castanera R."/>
            <person name="Alfaro M."/>
            <person name="Ramirez L."/>
            <person name="Pisabarro A.G."/>
            <person name="Kuo A."/>
            <person name="Tritt A."/>
            <person name="Lipzen A."/>
            <person name="He G."/>
            <person name="Yan M."/>
            <person name="Ng V."/>
            <person name="Cullen D."/>
            <person name="Martin F."/>
            <person name="Rosso M.-N."/>
            <person name="Henrissat B."/>
            <person name="Hibbett D."/>
            <person name="Martinez A.T."/>
            <person name="Grigoriev I.V."/>
        </authorList>
    </citation>
    <scope>NUCLEOTIDE SEQUENCE</scope>
    <source>
        <strain evidence="14">CIRM-BRFM 674</strain>
    </source>
</reference>
<feature type="non-terminal residue" evidence="14">
    <location>
        <position position="1"/>
    </location>
</feature>
<comment type="cofactor">
    <cofactor evidence="1 13">
        <name>heme</name>
        <dbReference type="ChEBI" id="CHEBI:30413"/>
    </cofactor>
</comment>
<evidence type="ECO:0000256" key="1">
    <source>
        <dbReference type="ARBA" id="ARBA00001971"/>
    </source>
</evidence>
<dbReference type="InterPro" id="IPR001128">
    <property type="entry name" value="Cyt_P450"/>
</dbReference>
<keyword evidence="10 13" id="KW-0408">Iron</keyword>
<evidence type="ECO:0000256" key="9">
    <source>
        <dbReference type="ARBA" id="ARBA00023002"/>
    </source>
</evidence>
<keyword evidence="8" id="KW-1133">Transmembrane helix</keyword>
<comment type="pathway">
    <text evidence="3">Secondary metabolite biosynthesis; terpenoid biosynthesis.</text>
</comment>
<keyword evidence="7 13" id="KW-0479">Metal-binding</keyword>
<dbReference type="PANTHER" id="PTHR24305:SF166">
    <property type="entry name" value="CYTOCHROME P450 12A4, MITOCHONDRIAL-RELATED"/>
    <property type="match status" value="1"/>
</dbReference>
<dbReference type="EMBL" id="MU155187">
    <property type="protein sequence ID" value="KAF9480872.1"/>
    <property type="molecule type" value="Genomic_DNA"/>
</dbReference>
<keyword evidence="11" id="KW-0503">Monooxygenase</keyword>
<organism evidence="14 15">
    <name type="scientific">Pholiota conissans</name>
    <dbReference type="NCBI Taxonomy" id="109636"/>
    <lineage>
        <taxon>Eukaryota</taxon>
        <taxon>Fungi</taxon>
        <taxon>Dikarya</taxon>
        <taxon>Basidiomycota</taxon>
        <taxon>Agaricomycotina</taxon>
        <taxon>Agaricomycetes</taxon>
        <taxon>Agaricomycetidae</taxon>
        <taxon>Agaricales</taxon>
        <taxon>Agaricineae</taxon>
        <taxon>Strophariaceae</taxon>
        <taxon>Pholiota</taxon>
    </lineage>
</organism>
<evidence type="ECO:0000256" key="12">
    <source>
        <dbReference type="ARBA" id="ARBA00023136"/>
    </source>
</evidence>
<keyword evidence="5 13" id="KW-0349">Heme</keyword>
<comment type="subcellular location">
    <subcellularLocation>
        <location evidence="2">Membrane</location>
    </subcellularLocation>
</comment>
<dbReference type="InterPro" id="IPR002403">
    <property type="entry name" value="Cyt_P450_E_grp-IV"/>
</dbReference>
<accession>A0A9P5Z4C8</accession>
<dbReference type="PRINTS" id="PR00465">
    <property type="entry name" value="EP450IV"/>
</dbReference>
<dbReference type="InterPro" id="IPR036396">
    <property type="entry name" value="Cyt_P450_sf"/>
</dbReference>
<comment type="similarity">
    <text evidence="4">Belongs to the cytochrome P450 family.</text>
</comment>
<keyword evidence="12" id="KW-0472">Membrane</keyword>